<dbReference type="Gene3D" id="1.10.8.1180">
    <property type="match status" value="1"/>
</dbReference>
<feature type="domain" description="DnaT DNA-binding" evidence="2">
    <location>
        <begin position="174"/>
        <end position="244"/>
    </location>
</feature>
<feature type="region of interest" description="Disordered" evidence="1">
    <location>
        <begin position="110"/>
        <end position="183"/>
    </location>
</feature>
<evidence type="ECO:0000313" key="3">
    <source>
        <dbReference type="EMBL" id="WWM68906.1"/>
    </source>
</evidence>
<dbReference type="Proteomes" id="UP001372714">
    <property type="component" value="Chromosome"/>
</dbReference>
<feature type="compositionally biased region" description="Basic and acidic residues" evidence="1">
    <location>
        <begin position="169"/>
        <end position="180"/>
    </location>
</feature>
<evidence type="ECO:0000256" key="1">
    <source>
        <dbReference type="SAM" id="MobiDB-lite"/>
    </source>
</evidence>
<dbReference type="RefSeq" id="WP_338547260.1">
    <property type="nucleotide sequence ID" value="NZ_CP145723.1"/>
</dbReference>
<evidence type="ECO:0000313" key="4">
    <source>
        <dbReference type="Proteomes" id="UP001372714"/>
    </source>
</evidence>
<feature type="compositionally biased region" description="Basic and acidic residues" evidence="1">
    <location>
        <begin position="116"/>
        <end position="126"/>
    </location>
</feature>
<feature type="compositionally biased region" description="Basic and acidic residues" evidence="1">
    <location>
        <begin position="134"/>
        <end position="144"/>
    </location>
</feature>
<gene>
    <name evidence="3" type="ORF">V6W80_11730</name>
</gene>
<sequence>MPTFQINDDEREALRGLPHLARLTYTFGLRPFMDYGTGIVGLKRGISWKSLAEELYVEPHQGIKGGEPSEKELRRALVWLQKVGLVGQNQAERRLVFSLLLAQRDQSARNKVGSKWADEAGREEGTSKASNHAGYDEQEGREAAGGDLPKVGTPPVSGKDNPTPPPRMSPDDRFPMHDSWEPSTRGWKATAMRNGLGGTPVQPQTLLEFRSYWICRPDKYQSQGQWEHELAQKIIRDQRHAQSNPGRTYQAQAGAHAGGGRKLSAVDRVRQNIADRKAREAAAGAAGQALDEDGGDVRPPLDVEFWRES</sequence>
<feature type="compositionally biased region" description="Basic and acidic residues" evidence="1">
    <location>
        <begin position="264"/>
        <end position="280"/>
    </location>
</feature>
<name>A0ABZ2FVN3_9PSED</name>
<accession>A0ABZ2FVN3</accession>
<protein>
    <submittedName>
        <fullName evidence="3">DnaT-like ssDNA-binding domain-containing protein</fullName>
    </submittedName>
</protein>
<dbReference type="Pfam" id="PF17948">
    <property type="entry name" value="DnaT"/>
    <property type="match status" value="1"/>
</dbReference>
<keyword evidence="4" id="KW-1185">Reference proteome</keyword>
<reference evidence="3 4" key="1">
    <citation type="submission" date="2024-02" db="EMBL/GenBank/DDBJ databases">
        <title>The whole genome sequence of Pseudomonas benzopyrenica MLY92.</title>
        <authorList>
            <person name="Liu Y."/>
        </authorList>
    </citation>
    <scope>NUCLEOTIDE SEQUENCE [LARGE SCALE GENOMIC DNA]</scope>
    <source>
        <strain evidence="3 4">MLY92</strain>
    </source>
</reference>
<evidence type="ECO:0000259" key="2">
    <source>
        <dbReference type="Pfam" id="PF17948"/>
    </source>
</evidence>
<dbReference type="EMBL" id="CP145723">
    <property type="protein sequence ID" value="WWM68906.1"/>
    <property type="molecule type" value="Genomic_DNA"/>
</dbReference>
<organism evidence="3 4">
    <name type="scientific">Pseudomonas benzopyrenica</name>
    <dbReference type="NCBI Taxonomy" id="2993566"/>
    <lineage>
        <taxon>Bacteria</taxon>
        <taxon>Pseudomonadati</taxon>
        <taxon>Pseudomonadota</taxon>
        <taxon>Gammaproteobacteria</taxon>
        <taxon>Pseudomonadales</taxon>
        <taxon>Pseudomonadaceae</taxon>
        <taxon>Pseudomonas</taxon>
    </lineage>
</organism>
<feature type="region of interest" description="Disordered" evidence="1">
    <location>
        <begin position="240"/>
        <end position="301"/>
    </location>
</feature>
<dbReference type="InterPro" id="IPR040480">
    <property type="entry name" value="DnaT_DNA_bind"/>
</dbReference>
<proteinExistence type="predicted"/>